<dbReference type="PANTHER" id="PTHR43157:SF31">
    <property type="entry name" value="PHOSPHATIDYLINOSITOL-GLYCAN BIOSYNTHESIS CLASS F PROTEIN"/>
    <property type="match status" value="1"/>
</dbReference>
<dbReference type="AlphaFoldDB" id="A0AAN7VZ22"/>
<dbReference type="Proteomes" id="UP001310594">
    <property type="component" value="Unassembled WGS sequence"/>
</dbReference>
<gene>
    <name evidence="2" type="ORF">LTR97_011595</name>
</gene>
<dbReference type="InterPro" id="IPR002347">
    <property type="entry name" value="SDR_fam"/>
</dbReference>
<name>A0AAN7VZ22_9PEZI</name>
<sequence>MSASEKMGWLGGLLRSQLLVKIPYPTCDLAGQTVIVTGSNTGLGLEAARHVARLGASKVILAVRTVSKGEAAAENILKSCKVPESNIEVLVWQLDMSNTASIKAFSDRASKLKRLDAAILNAGILTENWEVLNSMESTIAVNAVGTMLLTTLLLPTLRQSAAKTGLRGRLSIVGSDIMYMADTHELITEGTIMDKINDQAQSQMAQRYPLSKVLLFYSVQELARRAPLTDKSDVILSVMTPGACKSDLFRDDAGLIKRMVMGVMIGSMARTTEVGGRTLVLSVAPDLTAEAHGRFLMDTKVAE</sequence>
<accession>A0AAN7VZ22</accession>
<comment type="caution">
    <text evidence="2">The sequence shown here is derived from an EMBL/GenBank/DDBJ whole genome shotgun (WGS) entry which is preliminary data.</text>
</comment>
<keyword evidence="1" id="KW-0560">Oxidoreductase</keyword>
<proteinExistence type="predicted"/>
<dbReference type="PANTHER" id="PTHR43157">
    <property type="entry name" value="PHOSPHATIDYLINOSITOL-GLYCAN BIOSYNTHESIS CLASS F PROTEIN-RELATED"/>
    <property type="match status" value="1"/>
</dbReference>
<dbReference type="SUPFAM" id="SSF51735">
    <property type="entry name" value="NAD(P)-binding Rossmann-fold domains"/>
    <property type="match status" value="1"/>
</dbReference>
<protein>
    <recommendedName>
        <fullName evidence="4">NAD(P)-binding protein</fullName>
    </recommendedName>
</protein>
<dbReference type="GO" id="GO:0016491">
    <property type="term" value="F:oxidoreductase activity"/>
    <property type="evidence" value="ECO:0007669"/>
    <property type="project" value="UniProtKB-KW"/>
</dbReference>
<evidence type="ECO:0000256" key="1">
    <source>
        <dbReference type="ARBA" id="ARBA00023002"/>
    </source>
</evidence>
<dbReference type="Pfam" id="PF00106">
    <property type="entry name" value="adh_short"/>
    <property type="match status" value="1"/>
</dbReference>
<dbReference type="PRINTS" id="PR00081">
    <property type="entry name" value="GDHRDH"/>
</dbReference>
<organism evidence="2 3">
    <name type="scientific">Elasticomyces elasticus</name>
    <dbReference type="NCBI Taxonomy" id="574655"/>
    <lineage>
        <taxon>Eukaryota</taxon>
        <taxon>Fungi</taxon>
        <taxon>Dikarya</taxon>
        <taxon>Ascomycota</taxon>
        <taxon>Pezizomycotina</taxon>
        <taxon>Dothideomycetes</taxon>
        <taxon>Dothideomycetidae</taxon>
        <taxon>Mycosphaerellales</taxon>
        <taxon>Teratosphaeriaceae</taxon>
        <taxon>Elasticomyces</taxon>
    </lineage>
</organism>
<evidence type="ECO:0000313" key="3">
    <source>
        <dbReference type="Proteomes" id="UP001310594"/>
    </source>
</evidence>
<dbReference type="InterPro" id="IPR036291">
    <property type="entry name" value="NAD(P)-bd_dom_sf"/>
</dbReference>
<dbReference type="EMBL" id="JAVRQU010000021">
    <property type="protein sequence ID" value="KAK5691601.1"/>
    <property type="molecule type" value="Genomic_DNA"/>
</dbReference>
<evidence type="ECO:0008006" key="4">
    <source>
        <dbReference type="Google" id="ProtNLM"/>
    </source>
</evidence>
<reference evidence="2" key="1">
    <citation type="submission" date="2023-08" db="EMBL/GenBank/DDBJ databases">
        <title>Black Yeasts Isolated from many extreme environments.</title>
        <authorList>
            <person name="Coleine C."/>
            <person name="Stajich J.E."/>
            <person name="Selbmann L."/>
        </authorList>
    </citation>
    <scope>NUCLEOTIDE SEQUENCE</scope>
    <source>
        <strain evidence="2">CCFEE 5810</strain>
    </source>
</reference>
<evidence type="ECO:0000313" key="2">
    <source>
        <dbReference type="EMBL" id="KAK5691601.1"/>
    </source>
</evidence>
<dbReference type="Gene3D" id="3.40.50.720">
    <property type="entry name" value="NAD(P)-binding Rossmann-like Domain"/>
    <property type="match status" value="1"/>
</dbReference>